<dbReference type="VEuPathDB" id="FungiDB:H257_06003"/>
<dbReference type="InterPro" id="IPR016064">
    <property type="entry name" value="NAD/diacylglycerol_kinase_sf"/>
</dbReference>
<dbReference type="Proteomes" id="UP000284702">
    <property type="component" value="Unassembled WGS sequence"/>
</dbReference>
<gene>
    <name evidence="2" type="ORF">B5M09_002694</name>
</gene>
<dbReference type="PANTHER" id="PTHR12358:SF31">
    <property type="entry name" value="ACYLGLYCEROL KINASE, MITOCHONDRIAL"/>
    <property type="match status" value="1"/>
</dbReference>
<dbReference type="InterPro" id="IPR017438">
    <property type="entry name" value="ATP-NAD_kinase_N"/>
</dbReference>
<proteinExistence type="predicted"/>
<dbReference type="SUPFAM" id="SSF50729">
    <property type="entry name" value="PH domain-like"/>
    <property type="match status" value="1"/>
</dbReference>
<dbReference type="SUPFAM" id="SSF111331">
    <property type="entry name" value="NAD kinase/diacylglycerol kinase-like"/>
    <property type="match status" value="1"/>
</dbReference>
<evidence type="ECO:0000313" key="2">
    <source>
        <dbReference type="EMBL" id="RQM12062.1"/>
    </source>
</evidence>
<dbReference type="InterPro" id="IPR001849">
    <property type="entry name" value="PH_domain"/>
</dbReference>
<evidence type="ECO:0000313" key="3">
    <source>
        <dbReference type="Proteomes" id="UP000284702"/>
    </source>
</evidence>
<dbReference type="Gene3D" id="2.30.29.30">
    <property type="entry name" value="Pleckstrin-homology domain (PH domain)/Phosphotyrosine-binding domain (PTB)"/>
    <property type="match status" value="1"/>
</dbReference>
<dbReference type="Pfam" id="PF00781">
    <property type="entry name" value="DAGK_cat"/>
    <property type="match status" value="1"/>
</dbReference>
<name>A0A3R7XEN6_APHAT</name>
<comment type="caution">
    <text evidence="2">The sequence shown here is derived from an EMBL/GenBank/DDBJ whole genome shotgun (WGS) entry which is preliminary data.</text>
</comment>
<reference evidence="2" key="1">
    <citation type="submission" date="2018-07" db="EMBL/GenBank/DDBJ databases">
        <title>Annotation of Aphanomyces astaci genome assembly.</title>
        <authorList>
            <person name="Studholme D.J."/>
        </authorList>
    </citation>
    <scope>NUCLEOTIDE SEQUENCE [LARGE SCALE GENOMIC DNA]</scope>
    <source>
        <strain evidence="2">Pc</strain>
    </source>
</reference>
<dbReference type="GO" id="GO:0005737">
    <property type="term" value="C:cytoplasm"/>
    <property type="evidence" value="ECO:0007669"/>
    <property type="project" value="TreeGrafter"/>
</dbReference>
<organism evidence="2 3">
    <name type="scientific">Aphanomyces astaci</name>
    <name type="common">Crayfish plague agent</name>
    <dbReference type="NCBI Taxonomy" id="112090"/>
    <lineage>
        <taxon>Eukaryota</taxon>
        <taxon>Sar</taxon>
        <taxon>Stramenopiles</taxon>
        <taxon>Oomycota</taxon>
        <taxon>Saprolegniomycetes</taxon>
        <taxon>Saprolegniales</taxon>
        <taxon>Verrucalvaceae</taxon>
        <taxon>Aphanomyces</taxon>
    </lineage>
</organism>
<dbReference type="Gene3D" id="3.40.50.10330">
    <property type="entry name" value="Probable inorganic polyphosphate/atp-NAD kinase, domain 1"/>
    <property type="match status" value="1"/>
</dbReference>
<dbReference type="InterPro" id="IPR050187">
    <property type="entry name" value="Lipid_Phosphate_FormReg"/>
</dbReference>
<accession>A0A3R7XEN6</accession>
<dbReference type="SMART" id="SM00233">
    <property type="entry name" value="PH"/>
    <property type="match status" value="2"/>
</dbReference>
<dbReference type="Gene3D" id="2.60.200.40">
    <property type="match status" value="1"/>
</dbReference>
<dbReference type="PANTHER" id="PTHR12358">
    <property type="entry name" value="SPHINGOSINE KINASE"/>
    <property type="match status" value="1"/>
</dbReference>
<evidence type="ECO:0000259" key="1">
    <source>
        <dbReference type="PROSITE" id="PS50146"/>
    </source>
</evidence>
<feature type="domain" description="DAGKc" evidence="1">
    <location>
        <begin position="598"/>
        <end position="701"/>
    </location>
</feature>
<dbReference type="AlphaFoldDB" id="A0A3R7XEN6"/>
<dbReference type="InterPro" id="IPR001206">
    <property type="entry name" value="Diacylglycerol_kinase_cat_dom"/>
</dbReference>
<keyword evidence="3" id="KW-1185">Reference proteome</keyword>
<dbReference type="EMBL" id="MZMZ02005883">
    <property type="protein sequence ID" value="RQM12062.1"/>
    <property type="molecule type" value="Genomic_DNA"/>
</dbReference>
<sequence>MAVRDTPLTSVLPRQDSGYFQRDNISYTMSEGPRSTLFDKHLEELYSSDDPVDGVAFFESAGYYDEVEGNTVAGFIQTWGRQTFWGEDNPPTTMSSDGTLTYVTTKSDRQHFDDGEDKASLDELFHDYMQSRAAVSKIHFETRKLRNNLEQTSCRSGKDTMAAIDRLRLKLLCDTDLEDDTDDDMDSEASFTGNYLMGINLNLPASAMAPYFGHLRVLKTGRVHLFGSFNKRWFYLDFAKGELSLFARSYWKSPKGRVDLRAVARISPINDTDFTHSVYVRANTVEKMQSWITLLLYARKHARLHDHTVSQRAIPSHAFNSTPPTLRTQQPHVAENPLLDHELEGAHDMLHTSSSMGDIRGVHFDGGLATPESDDMTQPTAVYRSMFTKRSQSFGTPSSAQRESSSFGYDDITMGIGIGTPPSSTRYMRDGSRASVQDIAKDMVINRKMIDEGVGLAHPEDVRDSIRMIQAYSRREMPLDCDLKASARIKKKPCTLMLSRDAFAWFHGSKRVGFIDTDDIVGAESISSPSSRSTSSSSSSSSFRLHYFRKGKGSKPSHALLRTHHQLDVDAPSEAVARTWIQAIQELVRWQARVPPTSQKRRIRVVINPHSGCRDAPRIWERDVKPLFDLAGFDSLVDQTTYGGHAVDMGREYSTAEGYEAIVFVSGDGTICEYMNGLLARPEAEWKQVVATTPISLISAGDIAAESEKFRWMGTKRYAFLKVKRLLFPKRHSGRLQYEEDNIYDGIASVRNAHLKAASKLAGAAIGVLNSAPDGAFCHPSDGCLDLIVARKGNIFQMLNLAVLYLLGKERKSSLLSYVKVKAVVITQNEADGVMNMDGEVLPGPGPWRMEVVPSLFKVLSEK</sequence>
<dbReference type="GO" id="GO:0046512">
    <property type="term" value="P:sphingosine biosynthetic process"/>
    <property type="evidence" value="ECO:0007669"/>
    <property type="project" value="TreeGrafter"/>
</dbReference>
<dbReference type="GO" id="GO:0016020">
    <property type="term" value="C:membrane"/>
    <property type="evidence" value="ECO:0007669"/>
    <property type="project" value="TreeGrafter"/>
</dbReference>
<dbReference type="GO" id="GO:0001727">
    <property type="term" value="F:lipid kinase activity"/>
    <property type="evidence" value="ECO:0007669"/>
    <property type="project" value="TreeGrafter"/>
</dbReference>
<dbReference type="PROSITE" id="PS50146">
    <property type="entry name" value="DAGK"/>
    <property type="match status" value="1"/>
</dbReference>
<dbReference type="GO" id="GO:0016773">
    <property type="term" value="F:phosphotransferase activity, alcohol group as acceptor"/>
    <property type="evidence" value="ECO:0007669"/>
    <property type="project" value="UniProtKB-ARBA"/>
</dbReference>
<dbReference type="InterPro" id="IPR011993">
    <property type="entry name" value="PH-like_dom_sf"/>
</dbReference>
<protein>
    <recommendedName>
        <fullName evidence="1">DAGKc domain-containing protein</fullName>
    </recommendedName>
</protein>